<feature type="transmembrane region" description="Helical" evidence="1">
    <location>
        <begin position="328"/>
        <end position="349"/>
    </location>
</feature>
<sequence length="397" mass="40256">MSAAPAHDRLALRLMLARAVAWALLLTGWLGLGSLAWVLAPGPLGAFALVALWLLALGLAATVATRDTLPAWTRRVALSLCAALAAAALAWTTRGGGVPALLVALMAWAGLTALASGVVRSLRLAGTVRPGPPIAAASLGALCAGLVLGDLGDLPALALRSAAFVLAAAVALIALQGGEAARATASRCRAGLFDCSLPAWPAGAWHDARQWPTLLAGLAMLPMMASLPLMVAWCRAEAIAPQSMVLLHLAAMFVPALLLRSWIARWSSRTLSAVCAASLATGAIAAIWLPGPWNLLGLAAAHGAAWSLAWAGQLWAPDRRGRQGTSPLRAAIGYAALTLAFGAVVASFGSAGVPATQAALGLAAALAWLFGTLRPASPAAAVPDLSDVRTEGRASGR</sequence>
<feature type="transmembrane region" description="Helical" evidence="1">
    <location>
        <begin position="154"/>
        <end position="175"/>
    </location>
</feature>
<name>A0A4Q7VDR2_9BURK</name>
<evidence type="ECO:0000313" key="3">
    <source>
        <dbReference type="Proteomes" id="UP000293671"/>
    </source>
</evidence>
<proteinExistence type="predicted"/>
<feature type="transmembrane region" description="Helical" evidence="1">
    <location>
        <begin position="271"/>
        <end position="289"/>
    </location>
</feature>
<dbReference type="Proteomes" id="UP000293671">
    <property type="component" value="Unassembled WGS sequence"/>
</dbReference>
<feature type="transmembrane region" description="Helical" evidence="1">
    <location>
        <begin position="239"/>
        <end position="259"/>
    </location>
</feature>
<comment type="caution">
    <text evidence="2">The sequence shown here is derived from an EMBL/GenBank/DDBJ whole genome shotgun (WGS) entry which is preliminary data.</text>
</comment>
<feature type="transmembrane region" description="Helical" evidence="1">
    <location>
        <begin position="295"/>
        <end position="316"/>
    </location>
</feature>
<evidence type="ECO:0000313" key="2">
    <source>
        <dbReference type="EMBL" id="RZT93593.1"/>
    </source>
</evidence>
<feature type="transmembrane region" description="Helical" evidence="1">
    <location>
        <begin position="214"/>
        <end position="233"/>
    </location>
</feature>
<accession>A0A4Q7VDR2</accession>
<dbReference type="EMBL" id="SHKP01000008">
    <property type="protein sequence ID" value="RZT93593.1"/>
    <property type="molecule type" value="Genomic_DNA"/>
</dbReference>
<dbReference type="OrthoDB" id="9933206at2"/>
<organism evidence="2 3">
    <name type="scientific">Rivibacter subsaxonicus</name>
    <dbReference type="NCBI Taxonomy" id="457575"/>
    <lineage>
        <taxon>Bacteria</taxon>
        <taxon>Pseudomonadati</taxon>
        <taxon>Pseudomonadota</taxon>
        <taxon>Betaproteobacteria</taxon>
        <taxon>Burkholderiales</taxon>
        <taxon>Rivibacter</taxon>
    </lineage>
</organism>
<keyword evidence="1" id="KW-0472">Membrane</keyword>
<feature type="transmembrane region" description="Helical" evidence="1">
    <location>
        <begin position="20"/>
        <end position="40"/>
    </location>
</feature>
<feature type="transmembrane region" description="Helical" evidence="1">
    <location>
        <begin position="131"/>
        <end position="148"/>
    </location>
</feature>
<feature type="transmembrane region" description="Helical" evidence="1">
    <location>
        <begin position="76"/>
        <end position="92"/>
    </location>
</feature>
<gene>
    <name evidence="2" type="ORF">EV670_3143</name>
</gene>
<protein>
    <submittedName>
        <fullName evidence="2">Uncharacterized protein</fullName>
    </submittedName>
</protein>
<keyword evidence="3" id="KW-1185">Reference proteome</keyword>
<feature type="transmembrane region" description="Helical" evidence="1">
    <location>
        <begin position="98"/>
        <end position="119"/>
    </location>
</feature>
<keyword evidence="1" id="KW-0812">Transmembrane</keyword>
<evidence type="ECO:0000256" key="1">
    <source>
        <dbReference type="SAM" id="Phobius"/>
    </source>
</evidence>
<dbReference type="RefSeq" id="WP_130433873.1">
    <property type="nucleotide sequence ID" value="NZ_SHKP01000008.1"/>
</dbReference>
<feature type="transmembrane region" description="Helical" evidence="1">
    <location>
        <begin position="46"/>
        <end position="64"/>
    </location>
</feature>
<reference evidence="2 3" key="1">
    <citation type="submission" date="2019-02" db="EMBL/GenBank/DDBJ databases">
        <title>Genomic Encyclopedia of Type Strains, Phase IV (KMG-IV): sequencing the most valuable type-strain genomes for metagenomic binning, comparative biology and taxonomic classification.</title>
        <authorList>
            <person name="Goeker M."/>
        </authorList>
    </citation>
    <scope>NUCLEOTIDE SEQUENCE [LARGE SCALE GENOMIC DNA]</scope>
    <source>
        <strain evidence="2 3">DSM 19570</strain>
    </source>
</reference>
<dbReference type="AlphaFoldDB" id="A0A4Q7VDR2"/>
<keyword evidence="1" id="KW-1133">Transmembrane helix</keyword>